<dbReference type="InterPro" id="IPR017911">
    <property type="entry name" value="MacB-like_ATP-bd"/>
</dbReference>
<dbReference type="GO" id="GO:0098796">
    <property type="term" value="C:membrane protein complex"/>
    <property type="evidence" value="ECO:0007669"/>
    <property type="project" value="UniProtKB-ARBA"/>
</dbReference>
<dbReference type="InterPro" id="IPR003593">
    <property type="entry name" value="AAA+_ATPase"/>
</dbReference>
<proteinExistence type="inferred from homology"/>
<dbReference type="GO" id="GO:0022857">
    <property type="term" value="F:transmembrane transporter activity"/>
    <property type="evidence" value="ECO:0007669"/>
    <property type="project" value="UniProtKB-ARBA"/>
</dbReference>
<dbReference type="PROSITE" id="PS00211">
    <property type="entry name" value="ABC_TRANSPORTER_1"/>
    <property type="match status" value="1"/>
</dbReference>
<feature type="domain" description="ABC transporter" evidence="5">
    <location>
        <begin position="22"/>
        <end position="261"/>
    </location>
</feature>
<dbReference type="FunFam" id="3.40.50.300:FF:000032">
    <property type="entry name" value="Export ABC transporter ATP-binding protein"/>
    <property type="match status" value="1"/>
</dbReference>
<dbReference type="GO" id="GO:0005524">
    <property type="term" value="F:ATP binding"/>
    <property type="evidence" value="ECO:0007669"/>
    <property type="project" value="UniProtKB-KW"/>
</dbReference>
<dbReference type="InterPro" id="IPR003439">
    <property type="entry name" value="ABC_transporter-like_ATP-bd"/>
</dbReference>
<dbReference type="OrthoDB" id="3176024at2"/>
<dbReference type="PROSITE" id="PS50893">
    <property type="entry name" value="ABC_TRANSPORTER_2"/>
    <property type="match status" value="1"/>
</dbReference>
<keyword evidence="7" id="KW-1185">Reference proteome</keyword>
<dbReference type="SUPFAM" id="SSF52540">
    <property type="entry name" value="P-loop containing nucleoside triphosphate hydrolases"/>
    <property type="match status" value="1"/>
</dbReference>
<evidence type="ECO:0000256" key="1">
    <source>
        <dbReference type="ARBA" id="ARBA00005417"/>
    </source>
</evidence>
<dbReference type="AlphaFoldDB" id="S2W3J1"/>
<evidence type="ECO:0000256" key="3">
    <source>
        <dbReference type="ARBA" id="ARBA00022741"/>
    </source>
</evidence>
<keyword evidence="3" id="KW-0547">Nucleotide-binding</keyword>
<sequence length="284" mass="30447">MLAVDNPETGSAGGAGDGDFAVVTRNLTKVYQVGDEHLVALNRVSVSFRRGGFVAVVGTSGSGKSTLLNMLGGLEKPTAGEVWVAGRPLHRFNETDLVTFRRENVGFVFQSFNLIGSMTAVENVAWPLAFQGVSKAEREARAKAALSRMGLAQHMAHKPNQMSGGQQQRVGIARALVVNPKIVFADEPTGNLDSKTAESTLLLFRELCRRYHQTWVMVTHDAHLASFADAIVRISDGHVTGIEHTGHGGNDVVVGKIVAAETTTGMPATTQTIQNTTEKNENNI</sequence>
<dbReference type="Pfam" id="PF00005">
    <property type="entry name" value="ABC_tran"/>
    <property type="match status" value="1"/>
</dbReference>
<evidence type="ECO:0000313" key="7">
    <source>
        <dbReference type="Proteomes" id="UP000014417"/>
    </source>
</evidence>
<accession>S2W3J1</accession>
<reference evidence="6 7" key="1">
    <citation type="submission" date="2013-04" db="EMBL/GenBank/DDBJ databases">
        <title>The Genome Sequence of Propionimicrobium lymphophilum ACS-093-V-SCH5.</title>
        <authorList>
            <consortium name="The Broad Institute Genomics Platform"/>
            <person name="Earl A."/>
            <person name="Ward D."/>
            <person name="Feldgarden M."/>
            <person name="Gevers D."/>
            <person name="Saerens B."/>
            <person name="Vaneechoutte M."/>
            <person name="Walker B."/>
            <person name="Young S."/>
            <person name="Zeng Q."/>
            <person name="Gargeya S."/>
            <person name="Fitzgerald M."/>
            <person name="Haas B."/>
            <person name="Abouelleil A."/>
            <person name="Allen A.W."/>
            <person name="Alvarado L."/>
            <person name="Arachchi H.M."/>
            <person name="Berlin A.M."/>
            <person name="Chapman S.B."/>
            <person name="Gainer-Dewar J."/>
            <person name="Goldberg J."/>
            <person name="Griggs A."/>
            <person name="Gujja S."/>
            <person name="Hansen M."/>
            <person name="Howarth C."/>
            <person name="Imamovic A."/>
            <person name="Ireland A."/>
            <person name="Larimer J."/>
            <person name="McCowan C."/>
            <person name="Murphy C."/>
            <person name="Pearson M."/>
            <person name="Poon T.W."/>
            <person name="Priest M."/>
            <person name="Roberts A."/>
            <person name="Saif S."/>
            <person name="Shea T."/>
            <person name="Sisk P."/>
            <person name="Sykes S."/>
            <person name="Wortman J."/>
            <person name="Nusbaum C."/>
            <person name="Birren B."/>
        </authorList>
    </citation>
    <scope>NUCLEOTIDE SEQUENCE [LARGE SCALE GENOMIC DNA]</scope>
    <source>
        <strain evidence="6 7">ACS-093-V-SCH5</strain>
    </source>
</reference>
<dbReference type="PATRIC" id="fig|883161.3.peg.453"/>
<evidence type="ECO:0000313" key="6">
    <source>
        <dbReference type="EMBL" id="EPD33691.1"/>
    </source>
</evidence>
<dbReference type="CDD" id="cd03255">
    <property type="entry name" value="ABC_MJ0796_LolCDE_FtsE"/>
    <property type="match status" value="1"/>
</dbReference>
<keyword evidence="4" id="KW-0067">ATP-binding</keyword>
<comment type="caution">
    <text evidence="6">The sequence shown here is derived from an EMBL/GenBank/DDBJ whole genome shotgun (WGS) entry which is preliminary data.</text>
</comment>
<dbReference type="EMBL" id="AGZR01000004">
    <property type="protein sequence ID" value="EPD33691.1"/>
    <property type="molecule type" value="Genomic_DNA"/>
</dbReference>
<gene>
    <name evidence="6" type="ORF">HMPREF9306_00449</name>
</gene>
<keyword evidence="2" id="KW-0813">Transport</keyword>
<dbReference type="HOGENOM" id="CLU_000604_1_22_11"/>
<comment type="similarity">
    <text evidence="1">Belongs to the ABC transporter superfamily.</text>
</comment>
<dbReference type="STRING" id="883161.HMPREF9306_00449"/>
<organism evidence="6 7">
    <name type="scientific">Propionimicrobium lymphophilum ACS-093-V-SCH5</name>
    <dbReference type="NCBI Taxonomy" id="883161"/>
    <lineage>
        <taxon>Bacteria</taxon>
        <taxon>Bacillati</taxon>
        <taxon>Actinomycetota</taxon>
        <taxon>Actinomycetes</taxon>
        <taxon>Propionibacteriales</taxon>
        <taxon>Propionibacteriaceae</taxon>
        <taxon>Propionimicrobium</taxon>
    </lineage>
</organism>
<evidence type="ECO:0000256" key="2">
    <source>
        <dbReference type="ARBA" id="ARBA00022448"/>
    </source>
</evidence>
<dbReference type="InterPro" id="IPR027417">
    <property type="entry name" value="P-loop_NTPase"/>
</dbReference>
<dbReference type="Proteomes" id="UP000014417">
    <property type="component" value="Unassembled WGS sequence"/>
</dbReference>
<dbReference type="PANTHER" id="PTHR42798">
    <property type="entry name" value="LIPOPROTEIN-RELEASING SYSTEM ATP-BINDING PROTEIN LOLD"/>
    <property type="match status" value="1"/>
</dbReference>
<dbReference type="GO" id="GO:0016887">
    <property type="term" value="F:ATP hydrolysis activity"/>
    <property type="evidence" value="ECO:0007669"/>
    <property type="project" value="InterPro"/>
</dbReference>
<protein>
    <recommendedName>
        <fullName evidence="5">ABC transporter domain-containing protein</fullName>
    </recommendedName>
</protein>
<dbReference type="SMART" id="SM00382">
    <property type="entry name" value="AAA"/>
    <property type="match status" value="1"/>
</dbReference>
<evidence type="ECO:0000256" key="4">
    <source>
        <dbReference type="ARBA" id="ARBA00022840"/>
    </source>
</evidence>
<name>S2W3J1_9ACTN</name>
<dbReference type="RefSeq" id="WP_016455299.1">
    <property type="nucleotide sequence ID" value="NZ_KE150269.1"/>
</dbReference>
<dbReference type="Gene3D" id="3.40.50.300">
    <property type="entry name" value="P-loop containing nucleotide triphosphate hydrolases"/>
    <property type="match status" value="1"/>
</dbReference>
<dbReference type="PANTHER" id="PTHR42798:SF2">
    <property type="entry name" value="ABC TRANSPORTER ATP-BINDING PROTEIN MG467-RELATED"/>
    <property type="match status" value="1"/>
</dbReference>
<dbReference type="InterPro" id="IPR017871">
    <property type="entry name" value="ABC_transporter-like_CS"/>
</dbReference>
<evidence type="ECO:0000259" key="5">
    <source>
        <dbReference type="PROSITE" id="PS50893"/>
    </source>
</evidence>